<sequence>MREILHLSFSTTANHLSTHFFNAQESYFTYDETISPVDHDITFRSGLAADGSTETFTPRCLLWDLKGGYGSLTKYSGLYENEAESLTPGDVLRIEEPRVPKGAYIESLDQEAKHIPKLTPSTTLYWSDYCNIFYHPRSLLQLSSWEYHPIDAPKGRARGSGSLGSSTAAGHGSLGKAREFRGYDIGVSEFHNRNNEGSAGEHVLETHFRALLEECDLLGGVNVITDIDSAWGGFTTEALSELRDEYIPKSTILLWGLEDNAVLDRVNQYSRIQTVAALNALSTAYVPLCLTPDTTALHSFFSADDGFDASSLWQYTGLLNAAFESLTLPTRLRESGSRVSMDNLVSEVTSLGSRNIVSGIELAVGHAILQLGGTNSVDNGHQNKLSQLRAAKSRLGHVFSKFGIVRDSRGTDGSMEQIWEEYAKATDVQNEGGFVDRRLISLGYPTPASYPSYFRETGPLYSALYSTSFTKYQLADMNDFVSRYVRGDEREELKDQLDSLTAEYEFGWSGDSSGDDE</sequence>
<organism evidence="1 2">
    <name type="scientific">Lipomyces orientalis</name>
    <dbReference type="NCBI Taxonomy" id="1233043"/>
    <lineage>
        <taxon>Eukaryota</taxon>
        <taxon>Fungi</taxon>
        <taxon>Dikarya</taxon>
        <taxon>Ascomycota</taxon>
        <taxon>Saccharomycotina</taxon>
        <taxon>Lipomycetes</taxon>
        <taxon>Lipomycetales</taxon>
        <taxon>Lipomycetaceae</taxon>
        <taxon>Lipomyces</taxon>
    </lineage>
</organism>
<accession>A0ACC3TLV8</accession>
<evidence type="ECO:0000313" key="2">
    <source>
        <dbReference type="Proteomes" id="UP001489719"/>
    </source>
</evidence>
<dbReference type="EMBL" id="MU970086">
    <property type="protein sequence ID" value="KAK9321946.1"/>
    <property type="molecule type" value="Genomic_DNA"/>
</dbReference>
<dbReference type="Proteomes" id="UP001489719">
    <property type="component" value="Unassembled WGS sequence"/>
</dbReference>
<keyword evidence="2" id="KW-1185">Reference proteome</keyword>
<reference evidence="2" key="1">
    <citation type="journal article" date="2024" name="Front. Bioeng. Biotechnol.">
        <title>Genome-scale model development and genomic sequencing of the oleaginous clade Lipomyces.</title>
        <authorList>
            <person name="Czajka J.J."/>
            <person name="Han Y."/>
            <person name="Kim J."/>
            <person name="Mondo S.J."/>
            <person name="Hofstad B.A."/>
            <person name="Robles A."/>
            <person name="Haridas S."/>
            <person name="Riley R."/>
            <person name="LaButti K."/>
            <person name="Pangilinan J."/>
            <person name="Andreopoulos W."/>
            <person name="Lipzen A."/>
            <person name="Yan J."/>
            <person name="Wang M."/>
            <person name="Ng V."/>
            <person name="Grigoriev I.V."/>
            <person name="Spatafora J.W."/>
            <person name="Magnuson J.K."/>
            <person name="Baker S.E."/>
            <person name="Pomraning K.R."/>
        </authorList>
    </citation>
    <scope>NUCLEOTIDE SEQUENCE [LARGE SCALE GENOMIC DNA]</scope>
    <source>
        <strain evidence="2">CBS 10300</strain>
    </source>
</reference>
<comment type="caution">
    <text evidence="1">The sequence shown here is derived from an EMBL/GenBank/DDBJ whole genome shotgun (WGS) entry which is preliminary data.</text>
</comment>
<name>A0ACC3TLV8_9ASCO</name>
<protein>
    <submittedName>
        <fullName evidence="1">Misato segment II tubulin-like domain-containing protein</fullName>
    </submittedName>
</protein>
<evidence type="ECO:0000313" key="1">
    <source>
        <dbReference type="EMBL" id="KAK9321946.1"/>
    </source>
</evidence>
<proteinExistence type="predicted"/>
<gene>
    <name evidence="1" type="ORF">V1517DRAFT_324801</name>
</gene>